<protein>
    <submittedName>
        <fullName evidence="10">Acyl-CoA dehydrogenase</fullName>
    </submittedName>
</protein>
<dbReference type="Proteomes" id="UP001515100">
    <property type="component" value="Unassembled WGS sequence"/>
</dbReference>
<evidence type="ECO:0000256" key="1">
    <source>
        <dbReference type="ARBA" id="ARBA00001974"/>
    </source>
</evidence>
<comment type="similarity">
    <text evidence="2 6">Belongs to the acyl-CoA dehydrogenase family.</text>
</comment>
<accession>A0A641AH14</accession>
<dbReference type="InterPro" id="IPR046373">
    <property type="entry name" value="Acyl-CoA_Oxase/DH_mid-dom_sf"/>
</dbReference>
<dbReference type="PROSITE" id="PS00072">
    <property type="entry name" value="ACYL_COA_DH_1"/>
    <property type="match status" value="1"/>
</dbReference>
<dbReference type="Gene3D" id="1.20.140.10">
    <property type="entry name" value="Butyryl-CoA Dehydrogenase, subunit A, domain 3"/>
    <property type="match status" value="1"/>
</dbReference>
<dbReference type="InterPro" id="IPR013786">
    <property type="entry name" value="AcylCoA_DH/ox_N"/>
</dbReference>
<evidence type="ECO:0000256" key="4">
    <source>
        <dbReference type="ARBA" id="ARBA00022827"/>
    </source>
</evidence>
<organism evidence="10 11">
    <name type="scientific">Aeromicrobium fastidiosum</name>
    <dbReference type="NCBI Taxonomy" id="52699"/>
    <lineage>
        <taxon>Bacteria</taxon>
        <taxon>Bacillati</taxon>
        <taxon>Actinomycetota</taxon>
        <taxon>Actinomycetes</taxon>
        <taxon>Propionibacteriales</taxon>
        <taxon>Nocardioidaceae</taxon>
        <taxon>Aeromicrobium</taxon>
    </lineage>
</organism>
<dbReference type="SUPFAM" id="SSF47203">
    <property type="entry name" value="Acyl-CoA dehydrogenase C-terminal domain-like"/>
    <property type="match status" value="1"/>
</dbReference>
<reference evidence="10" key="1">
    <citation type="submission" date="2019-09" db="EMBL/GenBank/DDBJ databases">
        <authorList>
            <person name="Li J."/>
        </authorList>
    </citation>
    <scope>NUCLEOTIDE SEQUENCE [LARGE SCALE GENOMIC DNA]</scope>
    <source>
        <strain evidence="10">NRBC 14897</strain>
    </source>
</reference>
<evidence type="ECO:0000313" key="11">
    <source>
        <dbReference type="Proteomes" id="UP001515100"/>
    </source>
</evidence>
<evidence type="ECO:0000256" key="6">
    <source>
        <dbReference type="RuleBase" id="RU362125"/>
    </source>
</evidence>
<dbReference type="InterPro" id="IPR037069">
    <property type="entry name" value="AcylCoA_DH/ox_N_sf"/>
</dbReference>
<dbReference type="Pfam" id="PF02771">
    <property type="entry name" value="Acyl-CoA_dh_N"/>
    <property type="match status" value="1"/>
</dbReference>
<dbReference type="Gene3D" id="1.10.540.10">
    <property type="entry name" value="Acyl-CoA dehydrogenase/oxidase, N-terminal domain"/>
    <property type="match status" value="1"/>
</dbReference>
<evidence type="ECO:0000256" key="5">
    <source>
        <dbReference type="ARBA" id="ARBA00023002"/>
    </source>
</evidence>
<keyword evidence="4 6" id="KW-0274">FAD</keyword>
<dbReference type="InterPro" id="IPR006091">
    <property type="entry name" value="Acyl-CoA_Oxase/DH_mid-dom"/>
</dbReference>
<feature type="domain" description="Acyl-CoA dehydrogenase/oxidase C-terminal" evidence="7">
    <location>
        <begin position="232"/>
        <end position="383"/>
    </location>
</feature>
<dbReference type="FunFam" id="1.20.140.10:FF:000004">
    <property type="entry name" value="Acyl-CoA dehydrogenase FadE25"/>
    <property type="match status" value="1"/>
</dbReference>
<dbReference type="InterPro" id="IPR006089">
    <property type="entry name" value="Acyl-CoA_DH_CS"/>
</dbReference>
<evidence type="ECO:0000256" key="3">
    <source>
        <dbReference type="ARBA" id="ARBA00022630"/>
    </source>
</evidence>
<proteinExistence type="inferred from homology"/>
<dbReference type="Gene3D" id="2.40.110.10">
    <property type="entry name" value="Butyryl-CoA Dehydrogenase, subunit A, domain 2"/>
    <property type="match status" value="1"/>
</dbReference>
<evidence type="ECO:0000313" key="10">
    <source>
        <dbReference type="EMBL" id="KAA1372955.1"/>
    </source>
</evidence>
<dbReference type="AlphaFoldDB" id="A0A641AH14"/>
<dbReference type="PANTHER" id="PTHR43884">
    <property type="entry name" value="ACYL-COA DEHYDROGENASE"/>
    <property type="match status" value="1"/>
</dbReference>
<dbReference type="InterPro" id="IPR009075">
    <property type="entry name" value="AcylCo_DH/oxidase_C"/>
</dbReference>
<dbReference type="RefSeq" id="WP_129185335.1">
    <property type="nucleotide sequence ID" value="NZ_JAGIOG010000001.1"/>
</dbReference>
<dbReference type="FunFam" id="1.10.540.10:FF:000002">
    <property type="entry name" value="Acyl-CoA dehydrogenase FadE19"/>
    <property type="match status" value="1"/>
</dbReference>
<keyword evidence="5 6" id="KW-0560">Oxidoreductase</keyword>
<dbReference type="PROSITE" id="PS00073">
    <property type="entry name" value="ACYL_COA_DH_2"/>
    <property type="match status" value="1"/>
</dbReference>
<dbReference type="PIRSF" id="PIRSF016578">
    <property type="entry name" value="HsaA"/>
    <property type="match status" value="1"/>
</dbReference>
<gene>
    <name evidence="10" type="ORF">ESP62_017825</name>
</gene>
<keyword evidence="11" id="KW-1185">Reference proteome</keyword>
<dbReference type="Pfam" id="PF00441">
    <property type="entry name" value="Acyl-CoA_dh_1"/>
    <property type="match status" value="1"/>
</dbReference>
<evidence type="ECO:0000259" key="7">
    <source>
        <dbReference type="Pfam" id="PF00441"/>
    </source>
</evidence>
<dbReference type="SUPFAM" id="SSF56645">
    <property type="entry name" value="Acyl-CoA dehydrogenase NM domain-like"/>
    <property type="match status" value="1"/>
</dbReference>
<name>A0A641AH14_9ACTN</name>
<dbReference type="InterPro" id="IPR009100">
    <property type="entry name" value="AcylCoA_DH/oxidase_NM_dom_sf"/>
</dbReference>
<evidence type="ECO:0000256" key="2">
    <source>
        <dbReference type="ARBA" id="ARBA00009347"/>
    </source>
</evidence>
<dbReference type="EMBL" id="SDPP02000006">
    <property type="protein sequence ID" value="KAA1372955.1"/>
    <property type="molecule type" value="Genomic_DNA"/>
</dbReference>
<dbReference type="GO" id="GO:0050660">
    <property type="term" value="F:flavin adenine dinucleotide binding"/>
    <property type="evidence" value="ECO:0007669"/>
    <property type="project" value="InterPro"/>
</dbReference>
<keyword evidence="3 6" id="KW-0285">Flavoprotein</keyword>
<dbReference type="PANTHER" id="PTHR43884:SF12">
    <property type="entry name" value="ISOVALERYL-COA DEHYDROGENASE, MITOCHONDRIAL-RELATED"/>
    <property type="match status" value="1"/>
</dbReference>
<feature type="domain" description="Acyl-CoA dehydrogenase/oxidase N-terminal" evidence="9">
    <location>
        <begin position="7"/>
        <end position="117"/>
    </location>
</feature>
<comment type="caution">
    <text evidence="10">The sequence shown here is derived from an EMBL/GenBank/DDBJ whole genome shotgun (WGS) entry which is preliminary data.</text>
</comment>
<evidence type="ECO:0000259" key="8">
    <source>
        <dbReference type="Pfam" id="PF02770"/>
    </source>
</evidence>
<dbReference type="InterPro" id="IPR036250">
    <property type="entry name" value="AcylCo_DH-like_C"/>
</dbReference>
<dbReference type="FunFam" id="2.40.110.10:FF:000009">
    <property type="entry name" value="Acyl-CoA dehydrogenase"/>
    <property type="match status" value="1"/>
</dbReference>
<dbReference type="Pfam" id="PF02770">
    <property type="entry name" value="Acyl-CoA_dh_M"/>
    <property type="match status" value="1"/>
</dbReference>
<dbReference type="OrthoDB" id="142556at2"/>
<feature type="domain" description="Acyl-CoA oxidase/dehydrogenase middle" evidence="8">
    <location>
        <begin position="123"/>
        <end position="218"/>
    </location>
</feature>
<sequence>MTFALSREHESFRRTVREFAAAEVAPHVAEWDKAHHFPVDLVQKMGDLGLFGLTAPEEFGGADGDFTSLCVAIEELGRVDQSIGITLQAGVGLGITPILEYGTPEQKERWLPDLVAGRRLAGFGLTEPGAGSDASATKTRAVLDGDSWVVDGSKQFITNSGSDITSLVTVTARTGTRVDGRPEISAIMLPADTPGFVAEAPYDKLGWHISDTHPLSFTAARVPADHLLGERGRGYAQFLATLDDGRVAISALAVGCMQACLDLCVQYAGERTTFGVPIGTKQGVAFQIADIATMVRAGRALTYQAAALKDGGASAQEFKQAASIAKLYTSESAVTATRIATQVFGGYGFMEEYPVARFYRDAKILEIGEGTSEVQRMLIARGLGLPVE</sequence>
<dbReference type="GO" id="GO:0003995">
    <property type="term" value="F:acyl-CoA dehydrogenase activity"/>
    <property type="evidence" value="ECO:0007669"/>
    <property type="project" value="InterPro"/>
</dbReference>
<comment type="cofactor">
    <cofactor evidence="1 6">
        <name>FAD</name>
        <dbReference type="ChEBI" id="CHEBI:57692"/>
    </cofactor>
</comment>
<evidence type="ECO:0000259" key="9">
    <source>
        <dbReference type="Pfam" id="PF02771"/>
    </source>
</evidence>